<dbReference type="Proteomes" id="UP001139158">
    <property type="component" value="Unassembled WGS sequence"/>
</dbReference>
<gene>
    <name evidence="1" type="ORF">LJ757_13165</name>
</gene>
<organism evidence="1 2">
    <name type="scientific">Arthrobacter caoxuetaonis</name>
    <dbReference type="NCBI Taxonomy" id="2886935"/>
    <lineage>
        <taxon>Bacteria</taxon>
        <taxon>Bacillati</taxon>
        <taxon>Actinomycetota</taxon>
        <taxon>Actinomycetes</taxon>
        <taxon>Micrococcales</taxon>
        <taxon>Micrococcaceae</taxon>
        <taxon>Arthrobacter</taxon>
    </lineage>
</organism>
<name>A0A9X1MGB2_9MICC</name>
<dbReference type="Pfam" id="PF18953">
    <property type="entry name" value="SAP_new25"/>
    <property type="match status" value="1"/>
</dbReference>
<dbReference type="AlphaFoldDB" id="A0A9X1MGB2"/>
<proteinExistence type="predicted"/>
<evidence type="ECO:0000313" key="1">
    <source>
        <dbReference type="EMBL" id="MCC3298745.1"/>
    </source>
</evidence>
<accession>A0A9X1MGB2</accession>
<comment type="caution">
    <text evidence="1">The sequence shown here is derived from an EMBL/GenBank/DDBJ whole genome shotgun (WGS) entry which is preliminary data.</text>
</comment>
<keyword evidence="2" id="KW-1185">Reference proteome</keyword>
<reference evidence="1" key="1">
    <citation type="submission" date="2021-10" db="EMBL/GenBank/DDBJ databases">
        <title>Novel species in genus Arthrobacter.</title>
        <authorList>
            <person name="Liu Y."/>
        </authorList>
    </citation>
    <scope>NUCLEOTIDE SEQUENCE</scope>
    <source>
        <strain evidence="1">Zg-Y453</strain>
    </source>
</reference>
<dbReference type="RefSeq" id="WP_227896614.1">
    <property type="nucleotide sequence ID" value="NZ_CP099466.1"/>
</dbReference>
<sequence>MTAHDAVRPCVTCITWVTKSFPSTARDLSETEFLRWYWLKEELQGFARANGLSAAGSKATVSSRVAACLAGRPRTEAPARPPRRPAPLVPPLTIHTVVPAGHPCSQVLREFFVNALGPGFRFDAPMRAFFAGNDGTATLAAALDHWHATRSGDARPIGPQFELNRFSRDWHASHPGGTRDQMLTAWKTHRSLPVDLRPAGPAGP</sequence>
<dbReference type="EMBL" id="JAJFZV010000014">
    <property type="protein sequence ID" value="MCC3298745.1"/>
    <property type="molecule type" value="Genomic_DNA"/>
</dbReference>
<evidence type="ECO:0000313" key="2">
    <source>
        <dbReference type="Proteomes" id="UP001139158"/>
    </source>
</evidence>
<protein>
    <submittedName>
        <fullName evidence="1">SAP domain-containing protein</fullName>
    </submittedName>
</protein>